<sequence length="48" mass="5900">MILIYFVISTIRKLKLFYCFLINSIDLPKNFCKKNYYLLTPFHIFIFC</sequence>
<keyword evidence="1" id="KW-0934">Plastid</keyword>
<dbReference type="GeneID" id="33357858"/>
<protein>
    <submittedName>
        <fullName evidence="1">Uncharacterized protein</fullName>
    </submittedName>
</protein>
<dbReference type="RefSeq" id="YP_009395772.1">
    <property type="nucleotide sequence ID" value="NC_035279.1"/>
</dbReference>
<reference evidence="1" key="1">
    <citation type="journal article" date="2017" name="J. Phycol.">
        <title>Analysis of chloroplast genomes and a supermatrix inform reclassification of the Rhodomelaceae (Rhodophyta).</title>
        <authorList>
            <person name="Diaz-Tapia P."/>
            <person name="Maggs C.A."/>
            <person name="West J.A."/>
            <person name="Verbruggen H."/>
        </authorList>
    </citation>
    <scope>NUCLEOTIDE SEQUENCE</scope>
    <source>
        <strain evidence="1">PD852</strain>
    </source>
</reference>
<geneLocation type="chloroplast" evidence="1"/>
<name>A0A1Z1MFV3_9FLOR</name>
<organism evidence="1">
    <name type="scientific">Herposiphonia versicolor</name>
    <dbReference type="NCBI Taxonomy" id="2007163"/>
    <lineage>
        <taxon>Eukaryota</taxon>
        <taxon>Rhodophyta</taxon>
        <taxon>Florideophyceae</taxon>
        <taxon>Rhodymeniophycidae</taxon>
        <taxon>Ceramiales</taxon>
        <taxon>Rhodomelaceae</taxon>
        <taxon>Herposiphonieae</taxon>
        <taxon>Herposiphonia</taxon>
    </lineage>
</organism>
<dbReference type="EMBL" id="MF101434">
    <property type="protein sequence ID" value="ARW64752.1"/>
    <property type="molecule type" value="Genomic_DNA"/>
</dbReference>
<accession>A0A1Z1MFV3</accession>
<gene>
    <name evidence="1" type="primary">orf48</name>
</gene>
<evidence type="ECO:0000313" key="1">
    <source>
        <dbReference type="EMBL" id="ARW64752.1"/>
    </source>
</evidence>
<dbReference type="AlphaFoldDB" id="A0A1Z1MFV3"/>
<proteinExistence type="predicted"/>
<keyword evidence="1" id="KW-0150">Chloroplast</keyword>